<name>A0A835Z0D6_9STRA</name>
<dbReference type="OrthoDB" id="197617at2759"/>
<keyword evidence="2" id="KW-1185">Reference proteome</keyword>
<dbReference type="EMBL" id="JAFCMP010000139">
    <property type="protein sequence ID" value="KAG5185177.1"/>
    <property type="molecule type" value="Genomic_DNA"/>
</dbReference>
<dbReference type="SUPFAM" id="SSF63748">
    <property type="entry name" value="Tudor/PWWP/MBT"/>
    <property type="match status" value="2"/>
</dbReference>
<feature type="non-terminal residue" evidence="1">
    <location>
        <position position="105"/>
    </location>
</feature>
<dbReference type="AlphaFoldDB" id="A0A835Z0D6"/>
<organism evidence="1 2">
    <name type="scientific">Tribonema minus</name>
    <dbReference type="NCBI Taxonomy" id="303371"/>
    <lineage>
        <taxon>Eukaryota</taxon>
        <taxon>Sar</taxon>
        <taxon>Stramenopiles</taxon>
        <taxon>Ochrophyta</taxon>
        <taxon>PX clade</taxon>
        <taxon>Xanthophyceae</taxon>
        <taxon>Tribonematales</taxon>
        <taxon>Tribonemataceae</taxon>
        <taxon>Tribonema</taxon>
    </lineage>
</organism>
<evidence type="ECO:0000313" key="1">
    <source>
        <dbReference type="EMBL" id="KAG5185177.1"/>
    </source>
</evidence>
<gene>
    <name evidence="1" type="ORF">JKP88DRAFT_180670</name>
</gene>
<comment type="caution">
    <text evidence="1">The sequence shown here is derived from an EMBL/GenBank/DDBJ whole genome shotgun (WGS) entry which is preliminary data.</text>
</comment>
<evidence type="ECO:0000313" key="2">
    <source>
        <dbReference type="Proteomes" id="UP000664859"/>
    </source>
</evidence>
<accession>A0A835Z0D6</accession>
<protein>
    <recommendedName>
        <fullName evidence="3">Tudor domain-containing protein</fullName>
    </recommendedName>
</protein>
<dbReference type="Proteomes" id="UP000664859">
    <property type="component" value="Unassembled WGS sequence"/>
</dbReference>
<sequence length="105" mass="11539">MHSTIDVAARVDCLFDDGEYYRGSVAAANADGTYRIVFDDGDIRHDAPLSDLLSPLLPGTRVSCYFPSEADYFPGVIGADNGDGTYHIRYDDGDELESASRRDIR</sequence>
<evidence type="ECO:0008006" key="3">
    <source>
        <dbReference type="Google" id="ProtNLM"/>
    </source>
</evidence>
<dbReference type="Gene3D" id="2.30.30.140">
    <property type="match status" value="2"/>
</dbReference>
<proteinExistence type="predicted"/>
<reference evidence="1" key="1">
    <citation type="submission" date="2021-02" db="EMBL/GenBank/DDBJ databases">
        <title>First Annotated Genome of the Yellow-green Alga Tribonema minus.</title>
        <authorList>
            <person name="Mahan K.M."/>
        </authorList>
    </citation>
    <scope>NUCLEOTIDE SEQUENCE</scope>
    <source>
        <strain evidence="1">UTEX B ZZ1240</strain>
    </source>
</reference>